<evidence type="ECO:0000256" key="11">
    <source>
        <dbReference type="ARBA" id="ARBA00023014"/>
    </source>
</evidence>
<keyword evidence="12" id="KW-1015">Disulfide bond</keyword>
<evidence type="ECO:0000256" key="8">
    <source>
        <dbReference type="ARBA" id="ARBA00022691"/>
    </source>
</evidence>
<evidence type="ECO:0000256" key="7">
    <source>
        <dbReference type="ARBA" id="ARBA00022679"/>
    </source>
</evidence>
<feature type="domain" description="Radical SAM core" evidence="13">
    <location>
        <begin position="131"/>
        <end position="365"/>
    </location>
</feature>
<dbReference type="EMBL" id="JMCC02000004">
    <property type="protein sequence ID" value="KIG19189.1"/>
    <property type="molecule type" value="Genomic_DNA"/>
</dbReference>
<proteinExistence type="inferred from homology"/>
<evidence type="ECO:0000256" key="4">
    <source>
        <dbReference type="ARBA" id="ARBA00022485"/>
    </source>
</evidence>
<keyword evidence="6 14" id="KW-0489">Methyltransferase</keyword>
<evidence type="ECO:0000256" key="6">
    <source>
        <dbReference type="ARBA" id="ARBA00022603"/>
    </source>
</evidence>
<comment type="similarity">
    <text evidence="3">Belongs to the radical SAM superfamily. RlmN family.</text>
</comment>
<evidence type="ECO:0000256" key="3">
    <source>
        <dbReference type="ARBA" id="ARBA00007544"/>
    </source>
</evidence>
<dbReference type="SFLD" id="SFLDF00275">
    <property type="entry name" value="adenosine_C2_methyltransferase"/>
    <property type="match status" value="1"/>
</dbReference>
<dbReference type="SFLD" id="SFLDG01062">
    <property type="entry name" value="methyltransferase_(Class_A)"/>
    <property type="match status" value="1"/>
</dbReference>
<comment type="cofactor">
    <cofactor evidence="1">
        <name>[4Fe-4S] cluster</name>
        <dbReference type="ChEBI" id="CHEBI:49883"/>
    </cofactor>
</comment>
<evidence type="ECO:0000313" key="15">
    <source>
        <dbReference type="Proteomes" id="UP000031599"/>
    </source>
</evidence>
<dbReference type="GO" id="GO:0008173">
    <property type="term" value="F:RNA methyltransferase activity"/>
    <property type="evidence" value="ECO:0007669"/>
    <property type="project" value="InterPro"/>
</dbReference>
<protein>
    <submittedName>
        <fullName evidence="14">Ribosomal RNA large subunit methyltransferase N</fullName>
    </submittedName>
</protein>
<evidence type="ECO:0000313" key="14">
    <source>
        <dbReference type="EMBL" id="KIG19189.1"/>
    </source>
</evidence>
<reference evidence="14 15" key="1">
    <citation type="submission" date="2014-12" db="EMBL/GenBank/DDBJ databases">
        <title>Genome assembly of Enhygromyxa salina DSM 15201.</title>
        <authorList>
            <person name="Sharma G."/>
            <person name="Subramanian S."/>
        </authorList>
    </citation>
    <scope>NUCLEOTIDE SEQUENCE [LARGE SCALE GENOMIC DNA]</scope>
    <source>
        <strain evidence="14 15">DSM 15201</strain>
    </source>
</reference>
<keyword evidence="9" id="KW-0479">Metal-binding</keyword>
<gene>
    <name evidence="14" type="ORF">DB30_04654</name>
</gene>
<dbReference type="GO" id="GO:0046872">
    <property type="term" value="F:metal ion binding"/>
    <property type="evidence" value="ECO:0007669"/>
    <property type="project" value="UniProtKB-KW"/>
</dbReference>
<dbReference type="InterPro" id="IPR040072">
    <property type="entry name" value="Methyltransferase_A"/>
</dbReference>
<dbReference type="PANTHER" id="PTHR30544:SF5">
    <property type="entry name" value="RADICAL SAM CORE DOMAIN-CONTAINING PROTEIN"/>
    <property type="match status" value="1"/>
</dbReference>
<dbReference type="Gene3D" id="3.20.20.70">
    <property type="entry name" value="Aldolase class I"/>
    <property type="match status" value="1"/>
</dbReference>
<dbReference type="InterPro" id="IPR058240">
    <property type="entry name" value="rSAM_sf"/>
</dbReference>
<organism evidence="14 15">
    <name type="scientific">Enhygromyxa salina</name>
    <dbReference type="NCBI Taxonomy" id="215803"/>
    <lineage>
        <taxon>Bacteria</taxon>
        <taxon>Pseudomonadati</taxon>
        <taxon>Myxococcota</taxon>
        <taxon>Polyangia</taxon>
        <taxon>Nannocystales</taxon>
        <taxon>Nannocystaceae</taxon>
        <taxon>Enhygromyxa</taxon>
    </lineage>
</organism>
<keyword evidence="5" id="KW-0963">Cytoplasm</keyword>
<keyword evidence="8" id="KW-0949">S-adenosyl-L-methionine</keyword>
<evidence type="ECO:0000256" key="10">
    <source>
        <dbReference type="ARBA" id="ARBA00023004"/>
    </source>
</evidence>
<dbReference type="GO" id="GO:0030488">
    <property type="term" value="P:tRNA methylation"/>
    <property type="evidence" value="ECO:0007669"/>
    <property type="project" value="TreeGrafter"/>
</dbReference>
<dbReference type="AlphaFoldDB" id="A0A0C1ZNY2"/>
<keyword evidence="10" id="KW-0408">Iron</keyword>
<dbReference type="InterPro" id="IPR007197">
    <property type="entry name" value="rSAM"/>
</dbReference>
<dbReference type="InterPro" id="IPR004383">
    <property type="entry name" value="rRNA_lsu_MTrfase_RlmN/Cfr"/>
</dbReference>
<dbReference type="SFLD" id="SFLDS00029">
    <property type="entry name" value="Radical_SAM"/>
    <property type="match status" value="1"/>
</dbReference>
<evidence type="ECO:0000259" key="13">
    <source>
        <dbReference type="PROSITE" id="PS51918"/>
    </source>
</evidence>
<dbReference type="GO" id="GO:0070475">
    <property type="term" value="P:rRNA base methylation"/>
    <property type="evidence" value="ECO:0007669"/>
    <property type="project" value="TreeGrafter"/>
</dbReference>
<evidence type="ECO:0000256" key="1">
    <source>
        <dbReference type="ARBA" id="ARBA00001966"/>
    </source>
</evidence>
<dbReference type="Pfam" id="PF04055">
    <property type="entry name" value="Radical_SAM"/>
    <property type="match status" value="1"/>
</dbReference>
<keyword evidence="7 14" id="KW-0808">Transferase</keyword>
<dbReference type="GO" id="GO:0051539">
    <property type="term" value="F:4 iron, 4 sulfur cluster binding"/>
    <property type="evidence" value="ECO:0007669"/>
    <property type="project" value="UniProtKB-KW"/>
</dbReference>
<accession>A0A0C1ZNY2</accession>
<evidence type="ECO:0000256" key="5">
    <source>
        <dbReference type="ARBA" id="ARBA00022490"/>
    </source>
</evidence>
<dbReference type="Proteomes" id="UP000031599">
    <property type="component" value="Unassembled WGS sequence"/>
</dbReference>
<sequence>MIPIRNSARTEAQRVGPSGSMLELLGQVAEASAATTQAALPSAFALLPEQLEASGCPGSATNAFQKLQRPWTWSHVEPPLGQAAARWLVEHTDLRLPQVEREVSASDGTTRVVYRSGGQAFEAVHMPRDVRAPRVTICISSQVGCGMGCTFCATASMGLIRNLSAGEIVGQVLATMHRIGPKTSNQLSLVFMGMGEPLHNVTGVVQAIQTLCHPRGLGLSPKRITVSTSGVVKGIEALARAPRRPRLALSLNATSDPTRSSIMPVNRKWDLAELRAALDRWPFEARERVTIEYVMLAGVNDSDADIERLVAWLDGLPHMLNLIPFNPHHAAPGLRASSPARISEFSAALHAAGCRVTVRVNRGRDVAAACGQLVTGVGSDR</sequence>
<keyword evidence="11" id="KW-0411">Iron-sulfur</keyword>
<name>A0A0C1ZNY2_9BACT</name>
<comment type="caution">
    <text evidence="14">The sequence shown here is derived from an EMBL/GenBank/DDBJ whole genome shotgun (WGS) entry which is preliminary data.</text>
</comment>
<evidence type="ECO:0000256" key="9">
    <source>
        <dbReference type="ARBA" id="ARBA00022723"/>
    </source>
</evidence>
<dbReference type="GO" id="GO:0005737">
    <property type="term" value="C:cytoplasm"/>
    <property type="evidence" value="ECO:0007669"/>
    <property type="project" value="UniProtKB-SubCell"/>
</dbReference>
<keyword evidence="4" id="KW-0004">4Fe-4S</keyword>
<evidence type="ECO:0000256" key="2">
    <source>
        <dbReference type="ARBA" id="ARBA00004496"/>
    </source>
</evidence>
<dbReference type="PANTHER" id="PTHR30544">
    <property type="entry name" value="23S RRNA METHYLTRANSFERASE"/>
    <property type="match status" value="1"/>
</dbReference>
<evidence type="ECO:0000256" key="12">
    <source>
        <dbReference type="ARBA" id="ARBA00023157"/>
    </source>
</evidence>
<dbReference type="SUPFAM" id="SSF102114">
    <property type="entry name" value="Radical SAM enzymes"/>
    <property type="match status" value="1"/>
</dbReference>
<comment type="subcellular location">
    <subcellularLocation>
        <location evidence="2">Cytoplasm</location>
    </subcellularLocation>
</comment>
<dbReference type="InterPro" id="IPR013785">
    <property type="entry name" value="Aldolase_TIM"/>
</dbReference>
<dbReference type="CDD" id="cd01335">
    <property type="entry name" value="Radical_SAM"/>
    <property type="match status" value="1"/>
</dbReference>
<dbReference type="PROSITE" id="PS51918">
    <property type="entry name" value="RADICAL_SAM"/>
    <property type="match status" value="1"/>
</dbReference>